<dbReference type="Proteomes" id="UP000325315">
    <property type="component" value="Unassembled WGS sequence"/>
</dbReference>
<reference evidence="2" key="1">
    <citation type="journal article" date="2019" name="Plant Biotechnol. J.">
        <title>Genome sequencing of the Australian wild diploid species Gossypium australe highlights disease resistance and delayed gland morphogenesis.</title>
        <authorList>
            <person name="Cai Y."/>
            <person name="Cai X."/>
            <person name="Wang Q."/>
            <person name="Wang P."/>
            <person name="Zhang Y."/>
            <person name="Cai C."/>
            <person name="Xu Y."/>
            <person name="Wang K."/>
            <person name="Zhou Z."/>
            <person name="Wang C."/>
            <person name="Geng S."/>
            <person name="Li B."/>
            <person name="Dong Q."/>
            <person name="Hou Y."/>
            <person name="Wang H."/>
            <person name="Ai P."/>
            <person name="Liu Z."/>
            <person name="Yi F."/>
            <person name="Sun M."/>
            <person name="An G."/>
            <person name="Cheng J."/>
            <person name="Zhang Y."/>
            <person name="Shi Q."/>
            <person name="Xie Y."/>
            <person name="Shi X."/>
            <person name="Chang Y."/>
            <person name="Huang F."/>
            <person name="Chen Y."/>
            <person name="Hong S."/>
            <person name="Mi L."/>
            <person name="Sun Q."/>
            <person name="Zhang L."/>
            <person name="Zhou B."/>
            <person name="Peng R."/>
            <person name="Zhang X."/>
            <person name="Liu F."/>
        </authorList>
    </citation>
    <scope>NUCLEOTIDE SEQUENCE [LARGE SCALE GENOMIC DNA]</scope>
    <source>
        <strain evidence="2">cv. PA1801</strain>
    </source>
</reference>
<evidence type="ECO:0000313" key="2">
    <source>
        <dbReference type="Proteomes" id="UP000325315"/>
    </source>
</evidence>
<protein>
    <submittedName>
        <fullName evidence="1">Retrovirus-related Pol polyprotein from transposon TNT 1-94</fullName>
    </submittedName>
</protein>
<organism evidence="1 2">
    <name type="scientific">Gossypium australe</name>
    <dbReference type="NCBI Taxonomy" id="47621"/>
    <lineage>
        <taxon>Eukaryota</taxon>
        <taxon>Viridiplantae</taxon>
        <taxon>Streptophyta</taxon>
        <taxon>Embryophyta</taxon>
        <taxon>Tracheophyta</taxon>
        <taxon>Spermatophyta</taxon>
        <taxon>Magnoliopsida</taxon>
        <taxon>eudicotyledons</taxon>
        <taxon>Gunneridae</taxon>
        <taxon>Pentapetalae</taxon>
        <taxon>rosids</taxon>
        <taxon>malvids</taxon>
        <taxon>Malvales</taxon>
        <taxon>Malvaceae</taxon>
        <taxon>Malvoideae</taxon>
        <taxon>Gossypium</taxon>
    </lineage>
</organism>
<keyword evidence="2" id="KW-1185">Reference proteome</keyword>
<dbReference type="PANTHER" id="PTHR11439">
    <property type="entry name" value="GAG-POL-RELATED RETROTRANSPOSON"/>
    <property type="match status" value="1"/>
</dbReference>
<gene>
    <name evidence="1" type="ORF">EPI10_015998</name>
</gene>
<dbReference type="PANTHER" id="PTHR11439:SF489">
    <property type="entry name" value="RNA-DIRECTED DNA POLYMERASE"/>
    <property type="match status" value="1"/>
</dbReference>
<dbReference type="AlphaFoldDB" id="A0A5B6VMH6"/>
<accession>A0A5B6VMH6</accession>
<name>A0A5B6VMH6_9ROSI</name>
<dbReference type="EMBL" id="SMMG02000006">
    <property type="protein sequence ID" value="KAA3470275.1"/>
    <property type="molecule type" value="Genomic_DNA"/>
</dbReference>
<comment type="caution">
    <text evidence="1">The sequence shown here is derived from an EMBL/GenBank/DDBJ whole genome shotgun (WGS) entry which is preliminary data.</text>
</comment>
<evidence type="ECO:0000313" key="1">
    <source>
        <dbReference type="EMBL" id="KAA3470275.1"/>
    </source>
</evidence>
<sequence>MHHPTSEHRNVAKWLFRYLCGTLTCGLFLHKQNQLSFHAFLDADWVGNRDNYTSTKLGVTLPTQPVIYSDNVGATYLFSNLVFHSHMKHMAIFYHFIRDQVQLGSLRVTHVSLVDQLSNVLPNRFHENTSKN</sequence>
<dbReference type="CDD" id="cd09272">
    <property type="entry name" value="RNase_HI_RT_Ty1"/>
    <property type="match status" value="1"/>
</dbReference>
<proteinExistence type="predicted"/>